<gene>
    <name evidence="1" type="ORF">CR513_05804</name>
</gene>
<name>A0A371I419_MUCPR</name>
<comment type="caution">
    <text evidence="1">The sequence shown here is derived from an EMBL/GenBank/DDBJ whole genome shotgun (WGS) entry which is preliminary data.</text>
</comment>
<evidence type="ECO:0000313" key="2">
    <source>
        <dbReference type="Proteomes" id="UP000257109"/>
    </source>
</evidence>
<accession>A0A371I419</accession>
<dbReference type="Proteomes" id="UP000257109">
    <property type="component" value="Unassembled WGS sequence"/>
</dbReference>
<organism evidence="1 2">
    <name type="scientific">Mucuna pruriens</name>
    <name type="common">Velvet bean</name>
    <name type="synonym">Dolichos pruriens</name>
    <dbReference type="NCBI Taxonomy" id="157652"/>
    <lineage>
        <taxon>Eukaryota</taxon>
        <taxon>Viridiplantae</taxon>
        <taxon>Streptophyta</taxon>
        <taxon>Embryophyta</taxon>
        <taxon>Tracheophyta</taxon>
        <taxon>Spermatophyta</taxon>
        <taxon>Magnoliopsida</taxon>
        <taxon>eudicotyledons</taxon>
        <taxon>Gunneridae</taxon>
        <taxon>Pentapetalae</taxon>
        <taxon>rosids</taxon>
        <taxon>fabids</taxon>
        <taxon>Fabales</taxon>
        <taxon>Fabaceae</taxon>
        <taxon>Papilionoideae</taxon>
        <taxon>50 kb inversion clade</taxon>
        <taxon>NPAAA clade</taxon>
        <taxon>indigoferoid/millettioid clade</taxon>
        <taxon>Phaseoleae</taxon>
        <taxon>Mucuna</taxon>
    </lineage>
</organism>
<dbReference type="AlphaFoldDB" id="A0A371I419"/>
<keyword evidence="2" id="KW-1185">Reference proteome</keyword>
<sequence length="88" mass="10183">MAHSIPCHKADDACHVANLFFKEVLRLYGLPKFIISNRDSKGQPRSILTRTHFRHGGQRNYISLTFRASLWMQQKKKVEFYGSKISSS</sequence>
<feature type="non-terminal residue" evidence="1">
    <location>
        <position position="88"/>
    </location>
</feature>
<dbReference type="PANTHER" id="PTHR35046">
    <property type="entry name" value="ZINC KNUCKLE (CCHC-TYPE) FAMILY PROTEIN"/>
    <property type="match status" value="1"/>
</dbReference>
<dbReference type="PANTHER" id="PTHR35046:SF26">
    <property type="entry name" value="RNA-DIRECTED DNA POLYMERASE"/>
    <property type="match status" value="1"/>
</dbReference>
<proteinExistence type="predicted"/>
<dbReference type="EMBL" id="QJKJ01000970">
    <property type="protein sequence ID" value="RDY09790.1"/>
    <property type="molecule type" value="Genomic_DNA"/>
</dbReference>
<feature type="non-terminal residue" evidence="1">
    <location>
        <position position="1"/>
    </location>
</feature>
<dbReference type="OrthoDB" id="1935586at2759"/>
<reference evidence="1" key="1">
    <citation type="submission" date="2018-05" db="EMBL/GenBank/DDBJ databases">
        <title>Draft genome of Mucuna pruriens seed.</title>
        <authorList>
            <person name="Nnadi N.E."/>
            <person name="Vos R."/>
            <person name="Hasami M.H."/>
            <person name="Devisetty U.K."/>
            <person name="Aguiy J.C."/>
        </authorList>
    </citation>
    <scope>NUCLEOTIDE SEQUENCE [LARGE SCALE GENOMIC DNA]</scope>
    <source>
        <strain evidence="1">JCA_2017</strain>
    </source>
</reference>
<evidence type="ECO:0000313" key="1">
    <source>
        <dbReference type="EMBL" id="RDY09790.1"/>
    </source>
</evidence>
<protein>
    <submittedName>
        <fullName evidence="1">Uncharacterized protein</fullName>
    </submittedName>
</protein>